<dbReference type="EMBL" id="JAOPGA020000978">
    <property type="protein sequence ID" value="KAL0483699.1"/>
    <property type="molecule type" value="Genomic_DNA"/>
</dbReference>
<sequence>MRRRDVAVFVVAAFLIIFTLKQEGGVEFEKWFLFKQFQQPYDRKDSSNTPPKPIITDLTGTGKKSLVIASGDGFLKIVNLNAPQDQKFSPLDDVLSFNLNEKRTDNQVLHHHVVGLGVGYTYQHTFTDLKPRTQRIVVVLSNWRVLCFDHELNIIWEMTLSVEENEKHFGSPFETVVNILPWKIYQTDVGIVTIALRTLQSDSEPSGMEAKTHYSYFALDASTGTFRWKHEAKDFQYRDEKQKLTPQHNHKTDSGHIQHIGEVHWRTYKKRIQRYHLPHQFRHAHDAIIVPDHFFPQTPHHERGNSGAIGSQKRLVNSKAQVEYGQMADKLKPSQKKKSLSEKEQQLPPNVLACHTSTGLEIIHLYTGRMITEITPLLHDVIYSDINHDGVLDSISASSCTARIQSGTEATSKNAQNSLFTAQICRAQSFATSLTQFSLDLIQSDATVNVENDDSDASACSNVINRDEKRRDAVFLVSSGLVTSIGYSNTNHRFRTIWQTMTPSSYDKELETQVSDGYFTEIVPFRLRDRVDEFIVAVGNKYMTILDTHGNIQQAVALASPALAPLIIHDLDDDGVADVLVLTKHGVYGYVTRTHTGVSMLSFMVVMLVIVIGVMYLSTFIDLKDPYFVKKSQVHIQ</sequence>
<dbReference type="Proteomes" id="UP001431209">
    <property type="component" value="Unassembled WGS sequence"/>
</dbReference>
<evidence type="ECO:0000313" key="4">
    <source>
        <dbReference type="EMBL" id="KAL0483699.1"/>
    </source>
</evidence>
<keyword evidence="3" id="KW-0732">Signal</keyword>
<keyword evidence="2" id="KW-0472">Membrane</keyword>
<gene>
    <name evidence="5" type="ORF">AKO1_001426</name>
    <name evidence="4" type="ORF">AKO1_002743</name>
</gene>
<feature type="signal peptide" evidence="3">
    <location>
        <begin position="1"/>
        <end position="21"/>
    </location>
</feature>
<feature type="region of interest" description="Disordered" evidence="1">
    <location>
        <begin position="328"/>
        <end position="348"/>
    </location>
</feature>
<protein>
    <submittedName>
        <fullName evidence="5">1 TM domain-containing transmembrane protein</fullName>
    </submittedName>
</protein>
<evidence type="ECO:0000313" key="5">
    <source>
        <dbReference type="EMBL" id="KAL0486605.1"/>
    </source>
</evidence>
<evidence type="ECO:0000313" key="6">
    <source>
        <dbReference type="Proteomes" id="UP001431209"/>
    </source>
</evidence>
<proteinExistence type="predicted"/>
<dbReference type="EMBL" id="JAOPGA020001251">
    <property type="protein sequence ID" value="KAL0486605.1"/>
    <property type="molecule type" value="Genomic_DNA"/>
</dbReference>
<keyword evidence="2" id="KW-1133">Transmembrane helix</keyword>
<keyword evidence="6" id="KW-1185">Reference proteome</keyword>
<evidence type="ECO:0000256" key="3">
    <source>
        <dbReference type="SAM" id="SignalP"/>
    </source>
</evidence>
<dbReference type="AlphaFoldDB" id="A0AAW2Z2S2"/>
<name>A0AAW2Z2S2_9EUKA</name>
<dbReference type="PANTHER" id="PTHR34284:SF1">
    <property type="entry name" value="FG-GAP REPEAT-CONTAINING PROTEIN"/>
    <property type="match status" value="1"/>
</dbReference>
<evidence type="ECO:0000256" key="2">
    <source>
        <dbReference type="SAM" id="Phobius"/>
    </source>
</evidence>
<organism evidence="4 6">
    <name type="scientific">Acrasis kona</name>
    <dbReference type="NCBI Taxonomy" id="1008807"/>
    <lineage>
        <taxon>Eukaryota</taxon>
        <taxon>Discoba</taxon>
        <taxon>Heterolobosea</taxon>
        <taxon>Tetramitia</taxon>
        <taxon>Eutetramitia</taxon>
        <taxon>Acrasidae</taxon>
        <taxon>Acrasis</taxon>
    </lineage>
</organism>
<dbReference type="PANTHER" id="PTHR34284">
    <property type="entry name" value="FG-GAP REPEAT-CONTAINING PROTEIN"/>
    <property type="match status" value="1"/>
</dbReference>
<evidence type="ECO:0000256" key="1">
    <source>
        <dbReference type="SAM" id="MobiDB-lite"/>
    </source>
</evidence>
<feature type="chain" id="PRO_5044718148" evidence="3">
    <location>
        <begin position="22"/>
        <end position="637"/>
    </location>
</feature>
<feature type="transmembrane region" description="Helical" evidence="2">
    <location>
        <begin position="600"/>
        <end position="621"/>
    </location>
</feature>
<comment type="caution">
    <text evidence="4">The sequence shown here is derived from an EMBL/GenBank/DDBJ whole genome shotgun (WGS) entry which is preliminary data.</text>
</comment>
<accession>A0AAW2Z2S2</accession>
<reference evidence="4 6" key="1">
    <citation type="submission" date="2024-03" db="EMBL/GenBank/DDBJ databases">
        <title>The Acrasis kona genome and developmental transcriptomes reveal deep origins of eukaryotic multicellular pathways.</title>
        <authorList>
            <person name="Sheikh S."/>
            <person name="Fu C.-J."/>
            <person name="Brown M.W."/>
            <person name="Baldauf S.L."/>
        </authorList>
    </citation>
    <scope>NUCLEOTIDE SEQUENCE [LARGE SCALE GENOMIC DNA]</scope>
    <source>
        <strain evidence="4 6">ATCC MYA-3509</strain>
    </source>
</reference>
<keyword evidence="2 5" id="KW-0812">Transmembrane</keyword>